<proteinExistence type="inferred from homology"/>
<dbReference type="GO" id="GO:0009245">
    <property type="term" value="P:lipid A biosynthetic process"/>
    <property type="evidence" value="ECO:0007669"/>
    <property type="project" value="TreeGrafter"/>
</dbReference>
<evidence type="ECO:0000256" key="8">
    <source>
        <dbReference type="PIRSR" id="PIRSR639901-2"/>
    </source>
</evidence>
<sequence length="436" mass="48968">MTQAYKPQWHHTIWRWLYNLLLLLLLPLALLKLVLKREKTEGQANKNRERFGFIGKPKQNGILIHCVSMGEVNAAKQLVAQIEKAYPDKVITISTTSTTGAKQARAIFKDRVQHVYLAFDIPIFVWLFFHKLAPSLVIVTEVEIWPNMLHQCYKRQVPAVLVNARMSSHSLKNYEMLAKLFRPCLRKFTLICAQGQQDFDNFLALGVYKSNLKISNNMKFDLLIDQRDTELAQQLKTKLNYQKQAIFIAGSTHDSEELICIDNFKRLREQDASIVLVVVPRHPHRFDKVAQLCLATGFTTVRVSELELMGELSNMPDIVLVDTMGMLNAFYSFSTFAFVGGSFVNKGGHNALEPSVYGVPSVMGPSIFNNPVICETLASSGGLALINTPDEMTSILSAWLTDNEARKAAGSACQEIVTKNAGAVKNTLAFIQQVYP</sequence>
<protein>
    <recommendedName>
        <fullName evidence="3 9">3-deoxy-D-manno-octulosonic acid transferase</fullName>
        <shortName evidence="9">Kdo transferase</shortName>
        <ecNumber evidence="2 9">2.4.99.12</ecNumber>
    </recommendedName>
    <alternativeName>
        <fullName evidence="5 9">Lipid IV(A) 3-deoxy-D-manno-octulosonic acid transferase</fullName>
    </alternativeName>
</protein>
<comment type="similarity">
    <text evidence="9">Belongs to the glycosyltransferase group 1 family.</text>
</comment>
<dbReference type="Proteomes" id="UP001249020">
    <property type="component" value="Unassembled WGS sequence"/>
</dbReference>
<evidence type="ECO:0000259" key="10">
    <source>
        <dbReference type="Pfam" id="PF04413"/>
    </source>
</evidence>
<dbReference type="Gene3D" id="3.40.50.2000">
    <property type="entry name" value="Glycogen Phosphorylase B"/>
    <property type="match status" value="1"/>
</dbReference>
<dbReference type="InterPro" id="IPR039901">
    <property type="entry name" value="Kdotransferase"/>
</dbReference>
<evidence type="ECO:0000256" key="7">
    <source>
        <dbReference type="PIRSR" id="PIRSR639901-1"/>
    </source>
</evidence>
<keyword evidence="9" id="KW-0448">Lipopolysaccharide biosynthesis</keyword>
<feature type="active site" description="Proton acceptor" evidence="7">
    <location>
        <position position="71"/>
    </location>
</feature>
<evidence type="ECO:0000256" key="5">
    <source>
        <dbReference type="ARBA" id="ARBA00031445"/>
    </source>
</evidence>
<accession>A0AAW8R2G3</accession>
<dbReference type="AlphaFoldDB" id="A0AAW8R2G3"/>
<organism evidence="11 12">
    <name type="scientific">Brumicola blandensis</name>
    <dbReference type="NCBI Taxonomy" id="3075611"/>
    <lineage>
        <taxon>Bacteria</taxon>
        <taxon>Pseudomonadati</taxon>
        <taxon>Pseudomonadota</taxon>
        <taxon>Gammaproteobacteria</taxon>
        <taxon>Alteromonadales</taxon>
        <taxon>Alteromonadaceae</taxon>
        <taxon>Brumicola</taxon>
    </lineage>
</organism>
<gene>
    <name evidence="11" type="ORF">RM544_07000</name>
</gene>
<evidence type="ECO:0000256" key="3">
    <source>
        <dbReference type="ARBA" id="ARBA00019077"/>
    </source>
</evidence>
<keyword evidence="9" id="KW-1003">Cell membrane</keyword>
<evidence type="ECO:0000256" key="9">
    <source>
        <dbReference type="RuleBase" id="RU365103"/>
    </source>
</evidence>
<name>A0AAW8R2G3_9ALTE</name>
<evidence type="ECO:0000256" key="1">
    <source>
        <dbReference type="ARBA" id="ARBA00004713"/>
    </source>
</evidence>
<evidence type="ECO:0000256" key="4">
    <source>
        <dbReference type="ARBA" id="ARBA00022679"/>
    </source>
</evidence>
<comment type="catalytic activity">
    <reaction evidence="6 9">
        <text>lipid IVA (E. coli) + CMP-3-deoxy-beta-D-manno-octulosonate = alpha-Kdo-(2-&gt;6)-lipid IVA (E. coli) + CMP + H(+)</text>
        <dbReference type="Rhea" id="RHEA:28066"/>
        <dbReference type="ChEBI" id="CHEBI:15378"/>
        <dbReference type="ChEBI" id="CHEBI:58603"/>
        <dbReference type="ChEBI" id="CHEBI:60364"/>
        <dbReference type="ChEBI" id="CHEBI:60377"/>
        <dbReference type="ChEBI" id="CHEBI:85987"/>
        <dbReference type="EC" id="2.4.99.12"/>
    </reaction>
</comment>
<evidence type="ECO:0000256" key="6">
    <source>
        <dbReference type="ARBA" id="ARBA00049183"/>
    </source>
</evidence>
<keyword evidence="12" id="KW-1185">Reference proteome</keyword>
<dbReference type="Gene3D" id="3.40.50.11720">
    <property type="entry name" value="3-Deoxy-D-manno-octulosonic-acid transferase, N-terminal domain"/>
    <property type="match status" value="1"/>
</dbReference>
<evidence type="ECO:0000313" key="11">
    <source>
        <dbReference type="EMBL" id="MDT0582280.1"/>
    </source>
</evidence>
<evidence type="ECO:0000256" key="2">
    <source>
        <dbReference type="ARBA" id="ARBA00012621"/>
    </source>
</evidence>
<dbReference type="GO" id="GO:0005886">
    <property type="term" value="C:plasma membrane"/>
    <property type="evidence" value="ECO:0007669"/>
    <property type="project" value="UniProtKB-SubCell"/>
</dbReference>
<dbReference type="GO" id="GO:0009244">
    <property type="term" value="P:lipopolysaccharide core region biosynthetic process"/>
    <property type="evidence" value="ECO:0007669"/>
    <property type="project" value="UniProtKB-UniRule"/>
</dbReference>
<evidence type="ECO:0000313" key="12">
    <source>
        <dbReference type="Proteomes" id="UP001249020"/>
    </source>
</evidence>
<dbReference type="RefSeq" id="WP_311361047.1">
    <property type="nucleotide sequence ID" value="NZ_JAVRIE010000002.1"/>
</dbReference>
<dbReference type="SUPFAM" id="SSF53756">
    <property type="entry name" value="UDP-Glycosyltransferase/glycogen phosphorylase"/>
    <property type="match status" value="1"/>
</dbReference>
<dbReference type="PANTHER" id="PTHR42755">
    <property type="entry name" value="3-DEOXY-MANNO-OCTULOSONATE CYTIDYLYLTRANSFERASE"/>
    <property type="match status" value="1"/>
</dbReference>
<reference evidence="11 12" key="1">
    <citation type="submission" date="2023-09" db="EMBL/GenBank/DDBJ databases">
        <authorList>
            <person name="Rey-Velasco X."/>
        </authorList>
    </citation>
    <scope>NUCLEOTIDE SEQUENCE [LARGE SCALE GENOMIC DNA]</scope>
    <source>
        <strain evidence="11 12">W409</strain>
    </source>
</reference>
<dbReference type="PANTHER" id="PTHR42755:SF1">
    <property type="entry name" value="3-DEOXY-D-MANNO-OCTULOSONIC ACID TRANSFERASE, MITOCHONDRIAL-RELATED"/>
    <property type="match status" value="1"/>
</dbReference>
<keyword evidence="9" id="KW-0472">Membrane</keyword>
<dbReference type="Pfam" id="PF04413">
    <property type="entry name" value="Glycos_transf_N"/>
    <property type="match status" value="1"/>
</dbReference>
<comment type="function">
    <text evidence="9">Involved in lipopolysaccharide (LPS) biosynthesis. Catalyzes the transfer of 3-deoxy-D-manno-octulosonate (Kdo) residue(s) from CMP-Kdo to lipid IV(A), the tetraacyldisaccharide-1,4'-bisphosphate precursor of lipid A.</text>
</comment>
<feature type="site" description="Transition state stabilizer" evidence="8">
    <location>
        <position position="219"/>
    </location>
</feature>
<feature type="domain" description="3-deoxy-D-manno-octulosonic-acid transferase N-terminal" evidence="10">
    <location>
        <begin position="48"/>
        <end position="221"/>
    </location>
</feature>
<dbReference type="EMBL" id="JAVRIE010000002">
    <property type="protein sequence ID" value="MDT0582280.1"/>
    <property type="molecule type" value="Genomic_DNA"/>
</dbReference>
<dbReference type="EC" id="2.4.99.12" evidence="2 9"/>
<comment type="caution">
    <text evidence="11">The sequence shown here is derived from an EMBL/GenBank/DDBJ whole genome shotgun (WGS) entry which is preliminary data.</text>
</comment>
<keyword evidence="11" id="KW-0328">Glycosyltransferase</keyword>
<dbReference type="GO" id="GO:0043842">
    <property type="term" value="F:Kdo transferase activity"/>
    <property type="evidence" value="ECO:0007669"/>
    <property type="project" value="UniProtKB-EC"/>
</dbReference>
<dbReference type="InterPro" id="IPR007507">
    <property type="entry name" value="Glycos_transf_N"/>
</dbReference>
<feature type="site" description="Transition state stabilizer" evidence="8">
    <location>
        <position position="141"/>
    </location>
</feature>
<comment type="subcellular location">
    <subcellularLocation>
        <location evidence="9">Cell membrane</location>
    </subcellularLocation>
</comment>
<comment type="pathway">
    <text evidence="1 9">Bacterial outer membrane biogenesis; LPS core biosynthesis.</text>
</comment>
<dbReference type="InterPro" id="IPR038107">
    <property type="entry name" value="Glycos_transf_N_sf"/>
</dbReference>
<keyword evidence="4 9" id="KW-0808">Transferase</keyword>